<organism evidence="2 3">
    <name type="scientific">Zasmidium cellare</name>
    <name type="common">Wine cellar mold</name>
    <name type="synonym">Racodium cellare</name>
    <dbReference type="NCBI Taxonomy" id="395010"/>
    <lineage>
        <taxon>Eukaryota</taxon>
        <taxon>Fungi</taxon>
        <taxon>Dikarya</taxon>
        <taxon>Ascomycota</taxon>
        <taxon>Pezizomycotina</taxon>
        <taxon>Dothideomycetes</taxon>
        <taxon>Dothideomycetidae</taxon>
        <taxon>Mycosphaerellales</taxon>
        <taxon>Mycosphaerellaceae</taxon>
        <taxon>Zasmidium</taxon>
    </lineage>
</organism>
<gene>
    <name evidence="2" type="ORF">PRZ48_014111</name>
</gene>
<evidence type="ECO:0000313" key="2">
    <source>
        <dbReference type="EMBL" id="KAK4494755.1"/>
    </source>
</evidence>
<dbReference type="Pfam" id="PF20150">
    <property type="entry name" value="2EXR"/>
    <property type="match status" value="1"/>
</dbReference>
<evidence type="ECO:0000259" key="1">
    <source>
        <dbReference type="Pfam" id="PF20150"/>
    </source>
</evidence>
<dbReference type="PANTHER" id="PTHR42085">
    <property type="entry name" value="F-BOX DOMAIN-CONTAINING PROTEIN"/>
    <property type="match status" value="1"/>
</dbReference>
<sequence length="195" mass="21862">MQTSRLLTLPPELRNKIYTLVLVQGAPIQISERSTKPSLAARGATAHYTRLLEPPFLLTCRQIRHEALPIFYGENVFFTAIKDALPPWLLAIGPEKARMVRHIRGFRPSRYFDYEWARGLAGEVEREVGCGLQAGVFRMPFGCEGWPGKVFWTGAEGDVVLMSEEGCIEHARAAFEVSKDPNGSMLLVRVRAFDG</sequence>
<dbReference type="EMBL" id="JAXOVC010000013">
    <property type="protein sequence ID" value="KAK4494755.1"/>
    <property type="molecule type" value="Genomic_DNA"/>
</dbReference>
<evidence type="ECO:0000313" key="3">
    <source>
        <dbReference type="Proteomes" id="UP001305779"/>
    </source>
</evidence>
<protein>
    <recommendedName>
        <fullName evidence="1">2EXR domain-containing protein</fullName>
    </recommendedName>
</protein>
<comment type="caution">
    <text evidence="2">The sequence shown here is derived from an EMBL/GenBank/DDBJ whole genome shotgun (WGS) entry which is preliminary data.</text>
</comment>
<keyword evidence="3" id="KW-1185">Reference proteome</keyword>
<reference evidence="2 3" key="1">
    <citation type="journal article" date="2023" name="G3 (Bethesda)">
        <title>A chromosome-level genome assembly of Zasmidium syzygii isolated from banana leaves.</title>
        <authorList>
            <person name="van Westerhoven A.C."/>
            <person name="Mehrabi R."/>
            <person name="Talebi R."/>
            <person name="Steentjes M.B.F."/>
            <person name="Corcolon B."/>
            <person name="Chong P.A."/>
            <person name="Kema G.H.J."/>
            <person name="Seidl M.F."/>
        </authorList>
    </citation>
    <scope>NUCLEOTIDE SEQUENCE [LARGE SCALE GENOMIC DNA]</scope>
    <source>
        <strain evidence="2 3">P124</strain>
    </source>
</reference>
<accession>A0ABR0E0G8</accession>
<feature type="domain" description="2EXR" evidence="1">
    <location>
        <begin position="9"/>
        <end position="72"/>
    </location>
</feature>
<dbReference type="Proteomes" id="UP001305779">
    <property type="component" value="Unassembled WGS sequence"/>
</dbReference>
<dbReference type="InterPro" id="IPR045518">
    <property type="entry name" value="2EXR"/>
</dbReference>
<dbReference type="PANTHER" id="PTHR42085:SF1">
    <property type="entry name" value="F-BOX DOMAIN-CONTAINING PROTEIN"/>
    <property type="match status" value="1"/>
</dbReference>
<dbReference type="InterPro" id="IPR038883">
    <property type="entry name" value="AN11006-like"/>
</dbReference>
<proteinExistence type="predicted"/>
<name>A0ABR0E0G8_ZASCE</name>